<dbReference type="GO" id="GO:0016837">
    <property type="term" value="F:carbon-oxygen lyase activity, acting on polysaccharides"/>
    <property type="evidence" value="ECO:0007669"/>
    <property type="project" value="TreeGrafter"/>
</dbReference>
<feature type="domain" description="DUF1565" evidence="5">
    <location>
        <begin position="29"/>
        <end position="68"/>
    </location>
</feature>
<keyword evidence="2" id="KW-0964">Secreted</keyword>
<comment type="caution">
    <text evidence="7">The sequence shown here is derived from an EMBL/GenBank/DDBJ whole genome shotgun (WGS) entry which is preliminary data.</text>
</comment>
<dbReference type="InterPro" id="IPR011459">
    <property type="entry name" value="DUF1565"/>
</dbReference>
<evidence type="ECO:0000259" key="6">
    <source>
        <dbReference type="Pfam" id="PF21258"/>
    </source>
</evidence>
<dbReference type="AlphaFoldDB" id="A0A9X3BKA4"/>
<organism evidence="7 8">
    <name type="scientific">Paraflavisolibacter caeni</name>
    <dbReference type="NCBI Taxonomy" id="2982496"/>
    <lineage>
        <taxon>Bacteria</taxon>
        <taxon>Pseudomonadati</taxon>
        <taxon>Bacteroidota</taxon>
        <taxon>Chitinophagia</taxon>
        <taxon>Chitinophagales</taxon>
        <taxon>Chitinophagaceae</taxon>
        <taxon>Paraflavisolibacter</taxon>
    </lineage>
</organism>
<evidence type="ECO:0000313" key="8">
    <source>
        <dbReference type="Proteomes" id="UP001155483"/>
    </source>
</evidence>
<keyword evidence="3 4" id="KW-0732">Signal</keyword>
<feature type="domain" description="Glycoside hydrolase 120 insertion" evidence="6">
    <location>
        <begin position="100"/>
        <end position="200"/>
    </location>
</feature>
<dbReference type="Proteomes" id="UP001155483">
    <property type="component" value="Unassembled WGS sequence"/>
</dbReference>
<dbReference type="InterPro" id="IPR049169">
    <property type="entry name" value="Glyco_hydro_120_ins"/>
</dbReference>
<reference evidence="7" key="2">
    <citation type="submission" date="2023-04" db="EMBL/GenBank/DDBJ databases">
        <title>Paracnuella aquatica gen. nov., sp. nov., a member of the family Chitinophagaceae isolated from a hot spring.</title>
        <authorList>
            <person name="Wang C."/>
        </authorList>
    </citation>
    <scope>NUCLEOTIDE SEQUENCE</scope>
    <source>
        <strain evidence="7">LB-8</strain>
    </source>
</reference>
<keyword evidence="8" id="KW-1185">Reference proteome</keyword>
<dbReference type="SUPFAM" id="SSF51126">
    <property type="entry name" value="Pectin lyase-like"/>
    <property type="match status" value="1"/>
</dbReference>
<feature type="signal peptide" evidence="4">
    <location>
        <begin position="1"/>
        <end position="20"/>
    </location>
</feature>
<evidence type="ECO:0000256" key="2">
    <source>
        <dbReference type="ARBA" id="ARBA00022525"/>
    </source>
</evidence>
<evidence type="ECO:0000256" key="4">
    <source>
        <dbReference type="SAM" id="SignalP"/>
    </source>
</evidence>
<dbReference type="PANTHER" id="PTHR40088:SF2">
    <property type="entry name" value="SECRETED SUGAR HYDROLASE"/>
    <property type="match status" value="1"/>
</dbReference>
<dbReference type="RefSeq" id="WP_279299985.1">
    <property type="nucleotide sequence ID" value="NZ_JAOTIF010000036.1"/>
</dbReference>
<protein>
    <submittedName>
        <fullName evidence="7">Right-handed parallel beta-helix repeat-containing protein</fullName>
    </submittedName>
</protein>
<dbReference type="InterPro" id="IPR012334">
    <property type="entry name" value="Pectin_lyas_fold"/>
</dbReference>
<dbReference type="GO" id="GO:0005576">
    <property type="term" value="C:extracellular region"/>
    <property type="evidence" value="ECO:0007669"/>
    <property type="project" value="UniProtKB-SubCell"/>
</dbReference>
<evidence type="ECO:0000259" key="5">
    <source>
        <dbReference type="Pfam" id="PF07602"/>
    </source>
</evidence>
<dbReference type="InterPro" id="IPR052052">
    <property type="entry name" value="Polysaccharide_Lyase_9"/>
</dbReference>
<evidence type="ECO:0000256" key="3">
    <source>
        <dbReference type="ARBA" id="ARBA00022729"/>
    </source>
</evidence>
<evidence type="ECO:0000313" key="7">
    <source>
        <dbReference type="EMBL" id="MCU7552548.1"/>
    </source>
</evidence>
<evidence type="ECO:0000256" key="1">
    <source>
        <dbReference type="ARBA" id="ARBA00004613"/>
    </source>
</evidence>
<dbReference type="Pfam" id="PF21258">
    <property type="entry name" value="Glyco_hydro_120_ins"/>
    <property type="match status" value="1"/>
</dbReference>
<dbReference type="PANTHER" id="PTHR40088">
    <property type="entry name" value="PECTATE LYASE (EUROFUNG)"/>
    <property type="match status" value="1"/>
</dbReference>
<reference evidence="7" key="1">
    <citation type="submission" date="2022-09" db="EMBL/GenBank/DDBJ databases">
        <authorList>
            <person name="Yuan C."/>
            <person name="Ke Z."/>
        </authorList>
    </citation>
    <scope>NUCLEOTIDE SEQUENCE</scope>
    <source>
        <strain evidence="7">LB-8</strain>
    </source>
</reference>
<gene>
    <name evidence="7" type="ORF">OCK74_25745</name>
</gene>
<comment type="subcellular location">
    <subcellularLocation>
        <location evidence="1">Secreted</location>
    </subcellularLocation>
</comment>
<feature type="chain" id="PRO_5040928522" evidence="4">
    <location>
        <begin position="21"/>
        <end position="622"/>
    </location>
</feature>
<proteinExistence type="predicted"/>
<dbReference type="Gene3D" id="2.160.20.10">
    <property type="entry name" value="Single-stranded right-handed beta-helix, Pectin lyase-like"/>
    <property type="match status" value="2"/>
</dbReference>
<accession>A0A9X3BKA4</accession>
<dbReference type="EMBL" id="JAOTIF010000036">
    <property type="protein sequence ID" value="MCU7552548.1"/>
    <property type="molecule type" value="Genomic_DNA"/>
</dbReference>
<sequence length="622" mass="68748">MKMKLFPTFLFLAAAMSTFATEFHVSSTKGNDASDGSAQKPFKTIMAAANKAMPGDIITIHAGIYRETVAPPRGGESPSKRITYQAAKGENVIITGSEPVTGWTREQSDTWKVVIPNTFFGDYNPFGDLITGDWFHPQGRTAHTGSVYIDDQWLKEATALDQVLQPATGALLFFAEVGSESTVVHAQFPDKDPNRAQVEVNVRQTVFYPTKNFINYITVRGFILQNAAPNWAPPTIEQKAIIGTNWSKGWIIENNLIRNSACAGLSLGKYGDDWGNNGPGYKDWNLTIERALKNGWNKDSIGHHLVRNNEIRECDEVGIVGAFGGAFSIIERNHIHDIAVRGLFGGAELAGIKFHGAIDTYIRDNWIHHCIRGMHLDWMTQGTQITGNLMHNNDGRPSGKVGFYEAGGGQDIFLEVNHGPCLIANNILLSGQSIFNAAHGTAFVHNLMRKVDPSFDRWLPRKTPYLLPHGTAIAGQYDNRSGDDRFLNNIFIAPTTLAHYNTSSLPMTMEGNVFTKGCLPSAQEKKPLLDSGFGPKPAIEIRNGQAWLRLSSSPAWVMEQKRRLVTTELLGKAIVPQQAFEYSDGSPLCIDTDYFDRKRKASNPFPGPFETPVNGEIKVWPK</sequence>
<dbReference type="Pfam" id="PF07602">
    <property type="entry name" value="DUF1565"/>
    <property type="match status" value="1"/>
</dbReference>
<dbReference type="InterPro" id="IPR011050">
    <property type="entry name" value="Pectin_lyase_fold/virulence"/>
</dbReference>
<name>A0A9X3BKA4_9BACT</name>